<evidence type="ECO:0000313" key="9">
    <source>
        <dbReference type="Proteomes" id="UP000326759"/>
    </source>
</evidence>
<comment type="similarity">
    <text evidence="2">Belongs to the WD repeat RBAP46/RBAP48/MSI1 family.</text>
</comment>
<dbReference type="Pfam" id="PF00400">
    <property type="entry name" value="WD40"/>
    <property type="match status" value="4"/>
</dbReference>
<organism evidence="8 9">
    <name type="scientific">Armadillidium nasatum</name>
    <dbReference type="NCBI Taxonomy" id="96803"/>
    <lineage>
        <taxon>Eukaryota</taxon>
        <taxon>Metazoa</taxon>
        <taxon>Ecdysozoa</taxon>
        <taxon>Arthropoda</taxon>
        <taxon>Crustacea</taxon>
        <taxon>Multicrustacea</taxon>
        <taxon>Malacostraca</taxon>
        <taxon>Eumalacostraca</taxon>
        <taxon>Peracarida</taxon>
        <taxon>Isopoda</taxon>
        <taxon>Oniscidea</taxon>
        <taxon>Crinocheta</taxon>
        <taxon>Armadillidiidae</taxon>
        <taxon>Armadillidium</taxon>
    </lineage>
</organism>
<evidence type="ECO:0000256" key="4">
    <source>
        <dbReference type="ARBA" id="ARBA00022737"/>
    </source>
</evidence>
<dbReference type="InterPro" id="IPR050459">
    <property type="entry name" value="WD_repeat_RBAP46/RBAP48/MSI1"/>
</dbReference>
<evidence type="ECO:0000256" key="5">
    <source>
        <dbReference type="ARBA" id="ARBA00023242"/>
    </source>
</evidence>
<dbReference type="PROSITE" id="PS00678">
    <property type="entry name" value="WD_REPEATS_1"/>
    <property type="match status" value="2"/>
</dbReference>
<dbReference type="PANTHER" id="PTHR22850">
    <property type="entry name" value="WD40 REPEAT FAMILY"/>
    <property type="match status" value="1"/>
</dbReference>
<dbReference type="SMART" id="SM00320">
    <property type="entry name" value="WD40"/>
    <property type="match status" value="5"/>
</dbReference>
<evidence type="ECO:0000256" key="3">
    <source>
        <dbReference type="ARBA" id="ARBA00022574"/>
    </source>
</evidence>
<dbReference type="EMBL" id="SEYY01020076">
    <property type="protein sequence ID" value="KAB7497624.1"/>
    <property type="molecule type" value="Genomic_DNA"/>
</dbReference>
<keyword evidence="4" id="KW-0677">Repeat</keyword>
<sequence length="487" mass="53747">MSVATGLTIFPFRDTSSPLCGSGNKCSSLKMSYPITRLYFVTPSGIITKSLAFVQKFGENSRHRLTPPKTGKSTFPIPDTLLSADIRLTLAPVSTKAVRLSILGCPLIITLITNVSTVVDVRFILITSSGLMSSEACSSVSSPCRLILGTHTSDEQNHLLIASVQLPNEDAQFDASHYDNEKGEFGGFGSVSGKIEIEIKINHEGEVNRARYMPQNPCVIATKTPSSDVLVFDYTKHPSKPEPSGECHPDLSASDDHTICLWDINATPKENRVIDAKTIFTGHTAVVEDVAWHLLHESLFGSVADDQKLMIWDTRSNNTNKPSHTVDAHTAEVNCLSFNPYSEFILATGSADKTVALWDLRNLKLKLHSFESHKDEIFQVQWSPHNETILASSGTDRRLHVWDLSKIGEEQSAEDAEDGPPELLFIHGGHTAKISDFSWNPNEPWVICSVSEDNIMQVWQMAENIYNDEEPETPASELESAASLRKK</sequence>
<dbReference type="InterPro" id="IPR020472">
    <property type="entry name" value="WD40_PAC1"/>
</dbReference>
<name>A0A5N5STS7_9CRUS</name>
<evidence type="ECO:0000256" key="1">
    <source>
        <dbReference type="ARBA" id="ARBA00004123"/>
    </source>
</evidence>
<feature type="region of interest" description="Disordered" evidence="7">
    <location>
        <begin position="467"/>
        <end position="487"/>
    </location>
</feature>
<dbReference type="PROSITE" id="PS50294">
    <property type="entry name" value="WD_REPEATS_REGION"/>
    <property type="match status" value="2"/>
</dbReference>
<evidence type="ECO:0000256" key="2">
    <source>
        <dbReference type="ARBA" id="ARBA00009341"/>
    </source>
</evidence>
<feature type="repeat" description="WD" evidence="6">
    <location>
        <begin position="427"/>
        <end position="461"/>
    </location>
</feature>
<dbReference type="Gene3D" id="2.130.10.10">
    <property type="entry name" value="YVTN repeat-like/Quinoprotein amine dehydrogenase"/>
    <property type="match status" value="1"/>
</dbReference>
<proteinExistence type="inferred from homology"/>
<protein>
    <submittedName>
        <fullName evidence="8">Putative histone-binding protein Caf1</fullName>
    </submittedName>
</protein>
<dbReference type="InterPro" id="IPR015943">
    <property type="entry name" value="WD40/YVTN_repeat-like_dom_sf"/>
</dbReference>
<accession>A0A5N5STS7</accession>
<dbReference type="PROSITE" id="PS50082">
    <property type="entry name" value="WD_REPEATS_2"/>
    <property type="match status" value="4"/>
</dbReference>
<dbReference type="InterPro" id="IPR001680">
    <property type="entry name" value="WD40_rpt"/>
</dbReference>
<comment type="caution">
    <text evidence="8">The sequence shown here is derived from an EMBL/GenBank/DDBJ whole genome shotgun (WGS) entry which is preliminary data.</text>
</comment>
<evidence type="ECO:0000256" key="6">
    <source>
        <dbReference type="PROSITE-ProRule" id="PRU00221"/>
    </source>
</evidence>
<dbReference type="PRINTS" id="PR00320">
    <property type="entry name" value="GPROTEINBRPT"/>
</dbReference>
<reference evidence="8 9" key="1">
    <citation type="journal article" date="2019" name="PLoS Biol.">
        <title>Sex chromosomes control vertical transmission of feminizing Wolbachia symbionts in an isopod.</title>
        <authorList>
            <person name="Becking T."/>
            <person name="Chebbi M.A."/>
            <person name="Giraud I."/>
            <person name="Moumen B."/>
            <person name="Laverre T."/>
            <person name="Caubet Y."/>
            <person name="Peccoud J."/>
            <person name="Gilbert C."/>
            <person name="Cordaux R."/>
        </authorList>
    </citation>
    <scope>NUCLEOTIDE SEQUENCE [LARGE SCALE GENOMIC DNA]</scope>
    <source>
        <strain evidence="8">ANa2</strain>
        <tissue evidence="8">Whole body excluding digestive tract and cuticle</tissue>
    </source>
</reference>
<keyword evidence="5" id="KW-0539">Nucleus</keyword>
<dbReference type="FunFam" id="2.130.10.10:FF:001762">
    <property type="entry name" value="RBBP4 isoform 18"/>
    <property type="match status" value="1"/>
</dbReference>
<dbReference type="GO" id="GO:0005634">
    <property type="term" value="C:nucleus"/>
    <property type="evidence" value="ECO:0007669"/>
    <property type="project" value="UniProtKB-SubCell"/>
</dbReference>
<dbReference type="SUPFAM" id="SSF50978">
    <property type="entry name" value="WD40 repeat-like"/>
    <property type="match status" value="1"/>
</dbReference>
<evidence type="ECO:0000313" key="8">
    <source>
        <dbReference type="EMBL" id="KAB7497624.1"/>
    </source>
</evidence>
<dbReference type="AlphaFoldDB" id="A0A5N5STS7"/>
<dbReference type="OrthoDB" id="427795at2759"/>
<comment type="subcellular location">
    <subcellularLocation>
        <location evidence="1">Nucleus</location>
    </subcellularLocation>
</comment>
<feature type="repeat" description="WD" evidence="6">
    <location>
        <begin position="370"/>
        <end position="412"/>
    </location>
</feature>
<dbReference type="InterPro" id="IPR019775">
    <property type="entry name" value="WD40_repeat_CS"/>
</dbReference>
<keyword evidence="9" id="KW-1185">Reference proteome</keyword>
<feature type="repeat" description="WD" evidence="6">
    <location>
        <begin position="280"/>
        <end position="322"/>
    </location>
</feature>
<evidence type="ECO:0000256" key="7">
    <source>
        <dbReference type="SAM" id="MobiDB-lite"/>
    </source>
</evidence>
<gene>
    <name evidence="8" type="primary">Caf1_0</name>
    <name evidence="8" type="ORF">Anas_10437</name>
</gene>
<dbReference type="Proteomes" id="UP000326759">
    <property type="component" value="Unassembled WGS sequence"/>
</dbReference>
<keyword evidence="3 6" id="KW-0853">WD repeat</keyword>
<dbReference type="InterPro" id="IPR036322">
    <property type="entry name" value="WD40_repeat_dom_sf"/>
</dbReference>
<feature type="repeat" description="WD" evidence="6">
    <location>
        <begin position="326"/>
        <end position="362"/>
    </location>
</feature>